<comment type="caution">
    <text evidence="2">The sequence shown here is derived from an EMBL/GenBank/DDBJ whole genome shotgun (WGS) entry which is preliminary data.</text>
</comment>
<dbReference type="Proteomes" id="UP001529510">
    <property type="component" value="Unassembled WGS sequence"/>
</dbReference>
<name>A0ABD0NAX6_CIRMR</name>
<organism evidence="2 3">
    <name type="scientific">Cirrhinus mrigala</name>
    <name type="common">Mrigala</name>
    <dbReference type="NCBI Taxonomy" id="683832"/>
    <lineage>
        <taxon>Eukaryota</taxon>
        <taxon>Metazoa</taxon>
        <taxon>Chordata</taxon>
        <taxon>Craniata</taxon>
        <taxon>Vertebrata</taxon>
        <taxon>Euteleostomi</taxon>
        <taxon>Actinopterygii</taxon>
        <taxon>Neopterygii</taxon>
        <taxon>Teleostei</taxon>
        <taxon>Ostariophysi</taxon>
        <taxon>Cypriniformes</taxon>
        <taxon>Cyprinidae</taxon>
        <taxon>Labeoninae</taxon>
        <taxon>Labeonini</taxon>
        <taxon>Cirrhinus</taxon>
    </lineage>
</organism>
<protein>
    <recommendedName>
        <fullName evidence="1">VLIG-type G domain-containing protein</fullName>
    </recommendedName>
</protein>
<dbReference type="Pfam" id="PF25683">
    <property type="entry name" value="URGCP_GTPase"/>
    <property type="match status" value="2"/>
</dbReference>
<sequence>IYESCSSVKKNKKDLQIPFSSLASLAAEMMISGFPLELMDGDAAHVPVIWISAVLDQLTQMLGDQRVFVLSGKSTMLNAMFGLQFARSFHAAELAGRSTRHHDNELATFVIGLGNLTLINIFGENPSEMQDILQIVVQAFMRMKKNVSDVTAGEKNMEGRRRLQETLDEMTKLAAKEEVDVIRFDVQNDPTHGPTKPKLL</sequence>
<proteinExistence type="predicted"/>
<feature type="non-terminal residue" evidence="2">
    <location>
        <position position="1"/>
    </location>
</feature>
<accession>A0ABD0NAX6</accession>
<evidence type="ECO:0000313" key="3">
    <source>
        <dbReference type="Proteomes" id="UP001529510"/>
    </source>
</evidence>
<dbReference type="PANTHER" id="PTHR22796">
    <property type="entry name" value="URG4-RELATED"/>
    <property type="match status" value="1"/>
</dbReference>
<feature type="non-terminal residue" evidence="2">
    <location>
        <position position="200"/>
    </location>
</feature>
<reference evidence="2 3" key="1">
    <citation type="submission" date="2024-05" db="EMBL/GenBank/DDBJ databases">
        <title>Genome sequencing and assembly of Indian major carp, Cirrhinus mrigala (Hamilton, 1822).</title>
        <authorList>
            <person name="Mohindra V."/>
            <person name="Chowdhury L.M."/>
            <person name="Lal K."/>
            <person name="Jena J.K."/>
        </authorList>
    </citation>
    <scope>NUCLEOTIDE SEQUENCE [LARGE SCALE GENOMIC DNA]</scope>
    <source>
        <strain evidence="2">CM1030</strain>
        <tissue evidence="2">Blood</tissue>
    </source>
</reference>
<feature type="domain" description="VLIG-type G" evidence="1">
    <location>
        <begin position="56"/>
        <end position="200"/>
    </location>
</feature>
<evidence type="ECO:0000259" key="1">
    <source>
        <dbReference type="PROSITE" id="PS51717"/>
    </source>
</evidence>
<dbReference type="InterPro" id="IPR027417">
    <property type="entry name" value="P-loop_NTPase"/>
</dbReference>
<dbReference type="AlphaFoldDB" id="A0ABD0NAX6"/>
<dbReference type="PROSITE" id="PS51717">
    <property type="entry name" value="G_VLIG"/>
    <property type="match status" value="1"/>
</dbReference>
<dbReference type="InterPro" id="IPR030383">
    <property type="entry name" value="G_VLIG_dom"/>
</dbReference>
<keyword evidence="3" id="KW-1185">Reference proteome</keyword>
<gene>
    <name evidence="2" type="ORF">M9458_042952</name>
</gene>
<evidence type="ECO:0000313" key="2">
    <source>
        <dbReference type="EMBL" id="KAL0159227.1"/>
    </source>
</evidence>
<dbReference type="SUPFAM" id="SSF52540">
    <property type="entry name" value="P-loop containing nucleoside triphosphate hydrolases"/>
    <property type="match status" value="1"/>
</dbReference>
<dbReference type="EMBL" id="JAMKFB020000022">
    <property type="protein sequence ID" value="KAL0159227.1"/>
    <property type="molecule type" value="Genomic_DNA"/>
</dbReference>
<dbReference type="PANTHER" id="PTHR22796:SF6">
    <property type="entry name" value="INTERFERON-INDUCED VERY LARGE GTPASE 1-RELATED"/>
    <property type="match status" value="1"/>
</dbReference>